<organism evidence="4 5">
    <name type="scientific">Cristinia sonorae</name>
    <dbReference type="NCBI Taxonomy" id="1940300"/>
    <lineage>
        <taxon>Eukaryota</taxon>
        <taxon>Fungi</taxon>
        <taxon>Dikarya</taxon>
        <taxon>Basidiomycota</taxon>
        <taxon>Agaricomycotina</taxon>
        <taxon>Agaricomycetes</taxon>
        <taxon>Agaricomycetidae</taxon>
        <taxon>Agaricales</taxon>
        <taxon>Pleurotineae</taxon>
        <taxon>Stephanosporaceae</taxon>
        <taxon>Cristinia</taxon>
    </lineage>
</organism>
<protein>
    <submittedName>
        <fullName evidence="4">Epoxide hydrolase</fullName>
    </submittedName>
</protein>
<keyword evidence="1 4" id="KW-0378">Hydrolase</keyword>
<dbReference type="AlphaFoldDB" id="A0A8K0UH00"/>
<reference evidence="4" key="1">
    <citation type="journal article" date="2021" name="New Phytol.">
        <title>Evolutionary innovations through gain and loss of genes in the ectomycorrhizal Boletales.</title>
        <authorList>
            <person name="Wu G."/>
            <person name="Miyauchi S."/>
            <person name="Morin E."/>
            <person name="Kuo A."/>
            <person name="Drula E."/>
            <person name="Varga T."/>
            <person name="Kohler A."/>
            <person name="Feng B."/>
            <person name="Cao Y."/>
            <person name="Lipzen A."/>
            <person name="Daum C."/>
            <person name="Hundley H."/>
            <person name="Pangilinan J."/>
            <person name="Johnson J."/>
            <person name="Barry K."/>
            <person name="LaButti K."/>
            <person name="Ng V."/>
            <person name="Ahrendt S."/>
            <person name="Min B."/>
            <person name="Choi I.G."/>
            <person name="Park H."/>
            <person name="Plett J.M."/>
            <person name="Magnuson J."/>
            <person name="Spatafora J.W."/>
            <person name="Nagy L.G."/>
            <person name="Henrissat B."/>
            <person name="Grigoriev I.V."/>
            <person name="Yang Z.L."/>
            <person name="Xu J."/>
            <person name="Martin F.M."/>
        </authorList>
    </citation>
    <scope>NUCLEOTIDE SEQUENCE</scope>
    <source>
        <strain evidence="4">KKN 215</strain>
    </source>
</reference>
<dbReference type="GO" id="GO:0016787">
    <property type="term" value="F:hydrolase activity"/>
    <property type="evidence" value="ECO:0007669"/>
    <property type="project" value="UniProtKB-KW"/>
</dbReference>
<comment type="similarity">
    <text evidence="2">Belongs to the AB hydrolase superfamily. Epoxide hydrolase family.</text>
</comment>
<dbReference type="SUPFAM" id="SSF53474">
    <property type="entry name" value="alpha/beta-Hydrolases"/>
    <property type="match status" value="1"/>
</dbReference>
<dbReference type="PANTHER" id="PTHR43329">
    <property type="entry name" value="EPOXIDE HYDROLASE"/>
    <property type="match status" value="1"/>
</dbReference>
<dbReference type="EMBL" id="JAEVFJ010000049">
    <property type="protein sequence ID" value="KAH8082845.1"/>
    <property type="molecule type" value="Genomic_DNA"/>
</dbReference>
<dbReference type="PRINTS" id="PR00412">
    <property type="entry name" value="EPOXHYDRLASE"/>
</dbReference>
<sequence>MNPLCYRDLVNSRGYRYRYYTTAPKETNRTNLTLLLVHGFPNTSRDWRLIVPFFEEKGYGVIVPDMLGYGGSDKPTDYNEYQYSLLSRDITDMLDAEGVQRAVAVGHDWGSAIVAHLCSFCPERFVAYAWLNVPFNPPSTNFTIDRLLAVSKQVVGYEAYGYWLFFAQDNAPQLIEENIESFICSVFPKDPKVVVTASAIPGAAEKSLRTGFRTELCDFMAGEEKRIWTDTFLKGGFAAPLCYYKIMVANGRKEDEASIPESRKFPPISSPLFFGAALRDAVCSAAMGKAAMTRDELKNHNVTIKDFDGDHWLLLHPETGKEVNRELDTWIQNVVKPTILKANL</sequence>
<evidence type="ECO:0000313" key="5">
    <source>
        <dbReference type="Proteomes" id="UP000813824"/>
    </source>
</evidence>
<evidence type="ECO:0000259" key="3">
    <source>
        <dbReference type="Pfam" id="PF00561"/>
    </source>
</evidence>
<evidence type="ECO:0000313" key="4">
    <source>
        <dbReference type="EMBL" id="KAH8082845.1"/>
    </source>
</evidence>
<feature type="domain" description="AB hydrolase-1" evidence="3">
    <location>
        <begin position="33"/>
        <end position="148"/>
    </location>
</feature>
<dbReference type="InterPro" id="IPR029058">
    <property type="entry name" value="AB_hydrolase_fold"/>
</dbReference>
<dbReference type="Pfam" id="PF00561">
    <property type="entry name" value="Abhydrolase_1"/>
    <property type="match status" value="1"/>
</dbReference>
<proteinExistence type="inferred from homology"/>
<dbReference type="InterPro" id="IPR000639">
    <property type="entry name" value="Epox_hydrolase-like"/>
</dbReference>
<accession>A0A8K0UH00</accession>
<dbReference type="InterPro" id="IPR000073">
    <property type="entry name" value="AB_hydrolase_1"/>
</dbReference>
<name>A0A8K0UH00_9AGAR</name>
<comment type="caution">
    <text evidence="4">The sequence shown here is derived from an EMBL/GenBank/DDBJ whole genome shotgun (WGS) entry which is preliminary data.</text>
</comment>
<dbReference type="Gene3D" id="3.40.50.1820">
    <property type="entry name" value="alpha/beta hydrolase"/>
    <property type="match status" value="1"/>
</dbReference>
<dbReference type="Proteomes" id="UP000813824">
    <property type="component" value="Unassembled WGS sequence"/>
</dbReference>
<dbReference type="OrthoDB" id="408373at2759"/>
<gene>
    <name evidence="4" type="ORF">BXZ70DRAFT_588853</name>
</gene>
<evidence type="ECO:0000256" key="1">
    <source>
        <dbReference type="ARBA" id="ARBA00022801"/>
    </source>
</evidence>
<evidence type="ECO:0000256" key="2">
    <source>
        <dbReference type="ARBA" id="ARBA00038334"/>
    </source>
</evidence>
<keyword evidence="5" id="KW-1185">Reference proteome</keyword>